<feature type="compositionally biased region" description="Basic and acidic residues" evidence="5">
    <location>
        <begin position="64"/>
        <end position="77"/>
    </location>
</feature>
<evidence type="ECO:0000259" key="6">
    <source>
        <dbReference type="PROSITE" id="PS50102"/>
    </source>
</evidence>
<feature type="compositionally biased region" description="Basic and acidic residues" evidence="5">
    <location>
        <begin position="1"/>
        <end position="11"/>
    </location>
</feature>
<feature type="compositionally biased region" description="Basic residues" evidence="5">
    <location>
        <begin position="429"/>
        <end position="442"/>
    </location>
</feature>
<dbReference type="SMART" id="SM00360">
    <property type="entry name" value="RRM"/>
    <property type="match status" value="2"/>
</dbReference>
<dbReference type="FunFam" id="1.25.70.10:FF:000001">
    <property type="entry name" value="Mitochondrial transcription termination factor-like"/>
    <property type="match status" value="1"/>
</dbReference>
<accession>B9SNT5</accession>
<proteinExistence type="inferred from homology"/>
<dbReference type="SMART" id="SM00733">
    <property type="entry name" value="Mterf"/>
    <property type="match status" value="6"/>
</dbReference>
<keyword evidence="2" id="KW-0805">Transcription regulation</keyword>
<evidence type="ECO:0000256" key="3">
    <source>
        <dbReference type="ARBA" id="ARBA00022946"/>
    </source>
</evidence>
<keyword evidence="8" id="KW-1185">Reference proteome</keyword>
<feature type="domain" description="RRM" evidence="6">
    <location>
        <begin position="163"/>
        <end position="257"/>
    </location>
</feature>
<feature type="region of interest" description="Disordered" evidence="5">
    <location>
        <begin position="1"/>
        <end position="21"/>
    </location>
</feature>
<evidence type="ECO:0000256" key="2">
    <source>
        <dbReference type="ARBA" id="ARBA00022472"/>
    </source>
</evidence>
<feature type="compositionally biased region" description="Basic and acidic residues" evidence="5">
    <location>
        <begin position="374"/>
        <end position="388"/>
    </location>
</feature>
<name>B9SNT5_RICCO</name>
<dbReference type="PROSITE" id="PS50102">
    <property type="entry name" value="RRM"/>
    <property type="match status" value="2"/>
</dbReference>
<dbReference type="InParanoid" id="B9SNT5"/>
<keyword evidence="2" id="KW-0806">Transcription termination</keyword>
<dbReference type="PANTHER" id="PTHR13068">
    <property type="entry name" value="CGI-12 PROTEIN-RELATED"/>
    <property type="match status" value="1"/>
</dbReference>
<dbReference type="eggNOG" id="KOG1267">
    <property type="taxonomic scope" value="Eukaryota"/>
</dbReference>
<feature type="domain" description="RRM" evidence="6">
    <location>
        <begin position="274"/>
        <end position="355"/>
    </location>
</feature>
<protein>
    <submittedName>
        <fullName evidence="7">RNA binding protein, putative</fullName>
    </submittedName>
</protein>
<gene>
    <name evidence="7" type="ORF">RCOM_1278180</name>
</gene>
<dbReference type="InterPro" id="IPR034221">
    <property type="entry name" value="RBM34_RRM2"/>
</dbReference>
<comment type="similarity">
    <text evidence="1">Belongs to the mTERF family.</text>
</comment>
<dbReference type="Gene3D" id="1.25.70.10">
    <property type="entry name" value="Transcription termination factor 3, mitochondrial"/>
    <property type="match status" value="1"/>
</dbReference>
<evidence type="ECO:0000313" key="7">
    <source>
        <dbReference type="EMBL" id="EEF34725.1"/>
    </source>
</evidence>
<keyword evidence="3" id="KW-0809">Transit peptide</keyword>
<evidence type="ECO:0000256" key="5">
    <source>
        <dbReference type="SAM" id="MobiDB-lite"/>
    </source>
</evidence>
<dbReference type="GO" id="GO:0003723">
    <property type="term" value="F:RNA binding"/>
    <property type="evidence" value="ECO:0007669"/>
    <property type="project" value="UniProtKB-UniRule"/>
</dbReference>
<dbReference type="STRING" id="3988.B9SNT5"/>
<feature type="region of interest" description="Disordered" evidence="5">
    <location>
        <begin position="352"/>
        <end position="442"/>
    </location>
</feature>
<reference evidence="8" key="1">
    <citation type="journal article" date="2010" name="Nat. Biotechnol.">
        <title>Draft genome sequence of the oilseed species Ricinus communis.</title>
        <authorList>
            <person name="Chan A.P."/>
            <person name="Crabtree J."/>
            <person name="Zhao Q."/>
            <person name="Lorenzi H."/>
            <person name="Orvis J."/>
            <person name="Puiu D."/>
            <person name="Melake-Berhan A."/>
            <person name="Jones K.M."/>
            <person name="Redman J."/>
            <person name="Chen G."/>
            <person name="Cahoon E.B."/>
            <person name="Gedil M."/>
            <person name="Stanke M."/>
            <person name="Haas B.J."/>
            <person name="Wortman J.R."/>
            <person name="Fraser-Liggett C.M."/>
            <person name="Ravel J."/>
            <person name="Rabinowicz P.D."/>
        </authorList>
    </citation>
    <scope>NUCLEOTIDE SEQUENCE [LARGE SCALE GENOMIC DNA]</scope>
    <source>
        <strain evidence="8">cv. Hale</strain>
    </source>
</reference>
<evidence type="ECO:0000313" key="8">
    <source>
        <dbReference type="Proteomes" id="UP000008311"/>
    </source>
</evidence>
<dbReference type="FunCoup" id="B9SNT5">
    <property type="interactions" value="1582"/>
</dbReference>
<dbReference type="Gene3D" id="3.30.70.330">
    <property type="match status" value="2"/>
</dbReference>
<dbReference type="Pfam" id="PF02536">
    <property type="entry name" value="mTERF"/>
    <property type="match status" value="2"/>
</dbReference>
<dbReference type="InterPro" id="IPR038538">
    <property type="entry name" value="MTERF_sf"/>
</dbReference>
<dbReference type="CDD" id="cd12395">
    <property type="entry name" value="RRM2_RBM34"/>
    <property type="match status" value="1"/>
</dbReference>
<dbReference type="InterPro" id="IPR003690">
    <property type="entry name" value="MTERF"/>
</dbReference>
<sequence length="830" mass="93604">MGGKKESKELEAASASINQTGVSIPSNIFKTLFGDVVEQKSALAIFSDSNPFKRKSNEETNSVVEEKVTEIPLEETKKTKKLKSQKSESETDKTQNEKKKKKRKRDDIESEYEAKKYGSPEVSRNAVVVAVGEKRKKAENAEEDMLVSKEGGEGFDDESKLLRTVFVGNLPLKMKKKTLVKEFSQFGEIDSVRIRSVPIVDTKIPRKGAVILKKINDSADSVHAYIVFKTEQSAEASLANNMAVIGGNHIRVDRACPPRKKLKGEATPLYDNKRTLFVGNLPFDVKDEEIYQLFSGIKDLESSIEAVRVIRDSYVGLGRGIAYVLFKTREAVNLALKKRNLNIRDRELRLSHAKKDATSTPSKRKNSFPAETGGTKKLDSRPAEGEKRNGKRPAVAARKARVKSKDGSAIKQTGQKRKLDSRTPESSNTKKKTKKFRKKVTSNHRSITLSDFSKTQLRTPPFNASIRYYSSLKTEVKQSFTISYLINSCGLSPDAAKSASRNVLFDNPTNPDSVLSLFRDLGLTQNTHVSKVIRNQPQLLLLNVNKTILPKLQFLRSVGFSSKDLQILMSSNPYLLTRSLDQYLIPCCNVLKSLLLSEENVVRILKRLTLRDGYNVNNLNLNISVLRGLGMPQSIISSFITRCPNAVWRDVDKFNKGVKEVVEMGFDPLKYTFVKALIAKVQLSPRTWKCKIDAFRRWDLSEDEILSAFRKYPHCMSFSEESITNKMDFLVNRMGWQPAVILKNPAYFTYSLEKRIAPRCSVVRVLLLKGLIKPKICLVPILAPTDDSFLEKYVFKYQEQVPELLDVFHEKVDLKELGFAFDEKSAASPV</sequence>
<dbReference type="Proteomes" id="UP000008311">
    <property type="component" value="Unassembled WGS sequence"/>
</dbReference>
<dbReference type="GO" id="GO:0009658">
    <property type="term" value="P:chloroplast organization"/>
    <property type="evidence" value="ECO:0000318"/>
    <property type="project" value="GO_Central"/>
</dbReference>
<dbReference type="InterPro" id="IPR012677">
    <property type="entry name" value="Nucleotide-bd_a/b_plait_sf"/>
</dbReference>
<dbReference type="EMBL" id="EQ974052">
    <property type="protein sequence ID" value="EEF34725.1"/>
    <property type="molecule type" value="Genomic_DNA"/>
</dbReference>
<dbReference type="AlphaFoldDB" id="B9SNT5"/>
<dbReference type="SUPFAM" id="SSF54928">
    <property type="entry name" value="RNA-binding domain, RBD"/>
    <property type="match status" value="2"/>
</dbReference>
<dbReference type="Pfam" id="PF00076">
    <property type="entry name" value="RRM_1"/>
    <property type="match status" value="2"/>
</dbReference>
<dbReference type="PANTHER" id="PTHR13068:SF133">
    <property type="entry name" value="MITOCHONDRIAL TRANSCRIPTION TERMINATION FACTOR FAMILY PROTEIN"/>
    <property type="match status" value="1"/>
</dbReference>
<feature type="region of interest" description="Disordered" evidence="5">
    <location>
        <begin position="47"/>
        <end position="115"/>
    </location>
</feature>
<evidence type="ECO:0000256" key="4">
    <source>
        <dbReference type="PROSITE-ProRule" id="PRU00176"/>
    </source>
</evidence>
<keyword evidence="4" id="KW-0694">RNA-binding</keyword>
<dbReference type="eggNOG" id="KOG0118">
    <property type="taxonomic scope" value="Eukaryota"/>
</dbReference>
<dbReference type="CDD" id="cd12394">
    <property type="entry name" value="RRM1_RBM34"/>
    <property type="match status" value="1"/>
</dbReference>
<dbReference type="GO" id="GO:0006353">
    <property type="term" value="P:DNA-templated transcription termination"/>
    <property type="evidence" value="ECO:0007669"/>
    <property type="project" value="UniProtKB-KW"/>
</dbReference>
<dbReference type="GO" id="GO:0009507">
    <property type="term" value="C:chloroplast"/>
    <property type="evidence" value="ECO:0000318"/>
    <property type="project" value="GO_Central"/>
</dbReference>
<dbReference type="InterPro" id="IPR000504">
    <property type="entry name" value="RRM_dom"/>
</dbReference>
<feature type="compositionally biased region" description="Basic and acidic residues" evidence="5">
    <location>
        <begin position="85"/>
        <end position="97"/>
    </location>
</feature>
<dbReference type="InterPro" id="IPR035979">
    <property type="entry name" value="RBD_domain_sf"/>
</dbReference>
<keyword evidence="2" id="KW-0804">Transcription</keyword>
<organism evidence="7 8">
    <name type="scientific">Ricinus communis</name>
    <name type="common">Castor bean</name>
    <dbReference type="NCBI Taxonomy" id="3988"/>
    <lineage>
        <taxon>Eukaryota</taxon>
        <taxon>Viridiplantae</taxon>
        <taxon>Streptophyta</taxon>
        <taxon>Embryophyta</taxon>
        <taxon>Tracheophyta</taxon>
        <taxon>Spermatophyta</taxon>
        <taxon>Magnoliopsida</taxon>
        <taxon>eudicotyledons</taxon>
        <taxon>Gunneridae</taxon>
        <taxon>Pentapetalae</taxon>
        <taxon>rosids</taxon>
        <taxon>fabids</taxon>
        <taxon>Malpighiales</taxon>
        <taxon>Euphorbiaceae</taxon>
        <taxon>Acalyphoideae</taxon>
        <taxon>Acalypheae</taxon>
        <taxon>Ricinus</taxon>
    </lineage>
</organism>
<evidence type="ECO:0000256" key="1">
    <source>
        <dbReference type="ARBA" id="ARBA00007692"/>
    </source>
</evidence>